<evidence type="ECO:0000313" key="1">
    <source>
        <dbReference type="EMBL" id="KAF6829911.1"/>
    </source>
</evidence>
<evidence type="ECO:0000313" key="2">
    <source>
        <dbReference type="Proteomes" id="UP000639643"/>
    </source>
</evidence>
<dbReference type="EMBL" id="WIGM01000298">
    <property type="protein sequence ID" value="KAF6829911.1"/>
    <property type="molecule type" value="Genomic_DNA"/>
</dbReference>
<proteinExistence type="predicted"/>
<gene>
    <name evidence="1" type="ORF">CMUS01_07973</name>
</gene>
<comment type="caution">
    <text evidence="1">The sequence shown here is derived from an EMBL/GenBank/DDBJ whole genome shotgun (WGS) entry which is preliminary data.</text>
</comment>
<keyword evidence="2" id="KW-1185">Reference proteome</keyword>
<sequence>MSLSIYQGTVSGASVPDVFLWAGLGSPKSAHQGSGGLNGFDGDERLLPEAIGFLLCLYLAWHGYFIIMSCCVDSYWTIVAWITSGGQKREAADVPALRHGCSTCSTSRHAFLFDSIRLEWFGYIRSFVISCPIADSNWNIAGRQEVEGVEDFSADYHQRGPKRKQVYLWQCVSHQQD</sequence>
<dbReference type="AlphaFoldDB" id="A0A8H6KF68"/>
<name>A0A8H6KF68_9PEZI</name>
<organism evidence="1 2">
    <name type="scientific">Colletotrichum musicola</name>
    <dbReference type="NCBI Taxonomy" id="2175873"/>
    <lineage>
        <taxon>Eukaryota</taxon>
        <taxon>Fungi</taxon>
        <taxon>Dikarya</taxon>
        <taxon>Ascomycota</taxon>
        <taxon>Pezizomycotina</taxon>
        <taxon>Sordariomycetes</taxon>
        <taxon>Hypocreomycetidae</taxon>
        <taxon>Glomerellales</taxon>
        <taxon>Glomerellaceae</taxon>
        <taxon>Colletotrichum</taxon>
        <taxon>Colletotrichum orchidearum species complex</taxon>
    </lineage>
</organism>
<accession>A0A8H6KF68</accession>
<reference evidence="1" key="1">
    <citation type="journal article" date="2020" name="Phytopathology">
        <title>Genome Sequence Resources of Colletotrichum truncatum, C. plurivorum, C. musicola, and C. sojae: Four Species Pathogenic to Soybean (Glycine max).</title>
        <authorList>
            <person name="Rogerio F."/>
            <person name="Boufleur T.R."/>
            <person name="Ciampi-Guillardi M."/>
            <person name="Sukno S.A."/>
            <person name="Thon M.R."/>
            <person name="Massola Junior N.S."/>
            <person name="Baroncelli R."/>
        </authorList>
    </citation>
    <scope>NUCLEOTIDE SEQUENCE</scope>
    <source>
        <strain evidence="1">LFN0074</strain>
    </source>
</reference>
<protein>
    <submittedName>
        <fullName evidence="1">Uncharacterized protein</fullName>
    </submittedName>
</protein>
<dbReference type="Proteomes" id="UP000639643">
    <property type="component" value="Unassembled WGS sequence"/>
</dbReference>